<dbReference type="Gene3D" id="3.30.457.10">
    <property type="entry name" value="Copper amine oxidase-like, N-terminal domain"/>
    <property type="match status" value="1"/>
</dbReference>
<evidence type="ECO:0000256" key="3">
    <source>
        <dbReference type="SAM" id="SignalP"/>
    </source>
</evidence>
<evidence type="ECO:0000313" key="6">
    <source>
        <dbReference type="Proteomes" id="UP000547209"/>
    </source>
</evidence>
<dbReference type="InterPro" id="IPR012854">
    <property type="entry name" value="Cu_amine_oxidase-like_N"/>
</dbReference>
<dbReference type="SUPFAM" id="SSF55383">
    <property type="entry name" value="Copper amine oxidase, domain N"/>
    <property type="match status" value="1"/>
</dbReference>
<evidence type="ECO:0000313" key="5">
    <source>
        <dbReference type="EMBL" id="MBB6674327.1"/>
    </source>
</evidence>
<name>A0A7X0RV98_9BACL</name>
<evidence type="ECO:0000256" key="2">
    <source>
        <dbReference type="PROSITE-ProRule" id="PRU00504"/>
    </source>
</evidence>
<proteinExistence type="predicted"/>
<dbReference type="Pfam" id="PF01436">
    <property type="entry name" value="NHL"/>
    <property type="match status" value="3"/>
</dbReference>
<dbReference type="InterPro" id="IPR036582">
    <property type="entry name" value="Mao_N_sf"/>
</dbReference>
<organism evidence="5 6">
    <name type="scientific">Cohnella nanjingensis</name>
    <dbReference type="NCBI Taxonomy" id="1387779"/>
    <lineage>
        <taxon>Bacteria</taxon>
        <taxon>Bacillati</taxon>
        <taxon>Bacillota</taxon>
        <taxon>Bacilli</taxon>
        <taxon>Bacillales</taxon>
        <taxon>Paenibacillaceae</taxon>
        <taxon>Cohnella</taxon>
    </lineage>
</organism>
<dbReference type="PANTHER" id="PTHR13833:SF71">
    <property type="entry name" value="NHL DOMAIN-CONTAINING PROTEIN"/>
    <property type="match status" value="1"/>
</dbReference>
<keyword evidence="6" id="KW-1185">Reference proteome</keyword>
<evidence type="ECO:0000259" key="4">
    <source>
        <dbReference type="Pfam" id="PF07833"/>
    </source>
</evidence>
<sequence length="526" mass="53512">MKLPSRKVLAAALGLAIAVSGPAAASAAADIGWTQSGKLYEVRTWAGQAEPGAKDGKPAEASLFYPYSIAQLSDGKLLVADRGNHLIRTLTPDQLATYSGLSIGGDASGLPLGAYHDDKVPQAAFDSPKGVAVDGQGNVYVADSGNHAIRKIGKGGTVTTLAGNGLLGSDDGQGAKATFFAPSDVAADDRGNVYVADTLNHLIRKVAPDGTVTTLNAASTRAVQVVPGAVESAGDFADGPIASAKFNEPSGLALDAKGNLYVSDRGNQNIRYIDFAAGTVTTVAGGAPTYAAGSLYAAGDYADGPAADARFHAPEGLAVAPDGTLVIADGLNHAVRLLKDGKVATLAGEGGEYGAADGVLTAATFNHPTDVAILSDGRLAIADENGQKVRILAKYSGSNTVTKDGKVKTLLNGVLLKTEAPALLEQGAVLLPLRSVGQALGYAVSFDSKAKTGKLAKGDVVYAIANGQKKVVKQAGGTSSELVLNGAPVVRNGSLYVPVRFFATESDLDIQWDASAGAVVIRSKNF</sequence>
<dbReference type="SUPFAM" id="SSF101898">
    <property type="entry name" value="NHL repeat"/>
    <property type="match status" value="1"/>
</dbReference>
<dbReference type="InterPro" id="IPR001258">
    <property type="entry name" value="NHL_repeat"/>
</dbReference>
<accession>A0A7X0RV98</accession>
<feature type="signal peptide" evidence="3">
    <location>
        <begin position="1"/>
        <end position="25"/>
    </location>
</feature>
<dbReference type="PROSITE" id="PS51125">
    <property type="entry name" value="NHL"/>
    <property type="match status" value="1"/>
</dbReference>
<reference evidence="5 6" key="1">
    <citation type="submission" date="2020-08" db="EMBL/GenBank/DDBJ databases">
        <title>Cohnella phylogeny.</title>
        <authorList>
            <person name="Dunlap C."/>
        </authorList>
    </citation>
    <scope>NUCLEOTIDE SEQUENCE [LARGE SCALE GENOMIC DNA]</scope>
    <source>
        <strain evidence="5 6">DSM 28246</strain>
    </source>
</reference>
<protein>
    <submittedName>
        <fullName evidence="5">Copper amine oxidase</fullName>
    </submittedName>
</protein>
<dbReference type="EMBL" id="JACJVP010000045">
    <property type="protein sequence ID" value="MBB6674327.1"/>
    <property type="molecule type" value="Genomic_DNA"/>
</dbReference>
<gene>
    <name evidence="5" type="ORF">H7C19_26950</name>
</gene>
<comment type="caution">
    <text evidence="5">The sequence shown here is derived from an EMBL/GenBank/DDBJ whole genome shotgun (WGS) entry which is preliminary data.</text>
</comment>
<feature type="repeat" description="NHL" evidence="2">
    <location>
        <begin position="125"/>
        <end position="155"/>
    </location>
</feature>
<feature type="domain" description="Copper amine oxidase-like N-terminal" evidence="4">
    <location>
        <begin position="411"/>
        <end position="521"/>
    </location>
</feature>
<dbReference type="Pfam" id="PF07833">
    <property type="entry name" value="Cu_amine_oxidN1"/>
    <property type="match status" value="1"/>
</dbReference>
<evidence type="ECO:0000256" key="1">
    <source>
        <dbReference type="ARBA" id="ARBA00022737"/>
    </source>
</evidence>
<dbReference type="AlphaFoldDB" id="A0A7X0RV98"/>
<dbReference type="RefSeq" id="WP_185672180.1">
    <property type="nucleotide sequence ID" value="NZ_JACJVP010000045.1"/>
</dbReference>
<dbReference type="Gene3D" id="2.120.10.30">
    <property type="entry name" value="TolB, C-terminal domain"/>
    <property type="match status" value="4"/>
</dbReference>
<dbReference type="InterPro" id="IPR011042">
    <property type="entry name" value="6-blade_b-propeller_TolB-like"/>
</dbReference>
<dbReference type="PANTHER" id="PTHR13833">
    <property type="match status" value="1"/>
</dbReference>
<feature type="chain" id="PRO_5038592548" evidence="3">
    <location>
        <begin position="26"/>
        <end position="526"/>
    </location>
</feature>
<keyword evidence="1" id="KW-0677">Repeat</keyword>
<keyword evidence="3" id="KW-0732">Signal</keyword>
<dbReference type="Proteomes" id="UP000547209">
    <property type="component" value="Unassembled WGS sequence"/>
</dbReference>